<dbReference type="InterPro" id="IPR003599">
    <property type="entry name" value="Ig_sub"/>
</dbReference>
<keyword evidence="7" id="KW-0472">Membrane</keyword>
<dbReference type="PROSITE" id="PS50835">
    <property type="entry name" value="IG_LIKE"/>
    <property type="match status" value="1"/>
</dbReference>
<keyword evidence="7" id="KW-1133">Transmembrane helix</keyword>
<dbReference type="InterPro" id="IPR003591">
    <property type="entry name" value="Leu-rich_rpt_typical-subtyp"/>
</dbReference>
<dbReference type="InterPro" id="IPR000483">
    <property type="entry name" value="Cys-rich_flank_reg_C"/>
</dbReference>
<dbReference type="Gene3D" id="2.60.40.10">
    <property type="entry name" value="Immunoglobulins"/>
    <property type="match status" value="1"/>
</dbReference>
<keyword evidence="2" id="KW-0732">Signal</keyword>
<proteinExistence type="predicted"/>
<dbReference type="PROSITE" id="PS51450">
    <property type="entry name" value="LRR"/>
    <property type="match status" value="2"/>
</dbReference>
<dbReference type="Pfam" id="PF00560">
    <property type="entry name" value="LRR_1"/>
    <property type="match status" value="1"/>
</dbReference>
<dbReference type="FunFam" id="3.80.10.10:FF:000082">
    <property type="entry name" value="Leucine-rich repeat-containing 24"/>
    <property type="match status" value="1"/>
</dbReference>
<evidence type="ECO:0000256" key="5">
    <source>
        <dbReference type="ARBA" id="ARBA00023180"/>
    </source>
</evidence>
<reference evidence="9 10" key="1">
    <citation type="submission" date="2023-03" db="EMBL/GenBank/DDBJ databases">
        <title>Genome insight into feeding habits of ladybird beetles.</title>
        <authorList>
            <person name="Li H.-S."/>
            <person name="Huang Y.-H."/>
            <person name="Pang H."/>
        </authorList>
    </citation>
    <scope>NUCLEOTIDE SEQUENCE [LARGE SCALE GENOMIC DNA]</scope>
    <source>
        <strain evidence="9">SYSU_2023b</strain>
        <tissue evidence="9">Whole body</tissue>
    </source>
</reference>
<dbReference type="SMART" id="SM00409">
    <property type="entry name" value="IG"/>
    <property type="match status" value="1"/>
</dbReference>
<dbReference type="SMART" id="SM00369">
    <property type="entry name" value="LRR_TYP"/>
    <property type="match status" value="6"/>
</dbReference>
<keyword evidence="10" id="KW-1185">Reference proteome</keyword>
<dbReference type="InterPro" id="IPR007110">
    <property type="entry name" value="Ig-like_dom"/>
</dbReference>
<accession>A0AAW1UWX4</accession>
<feature type="domain" description="Ig-like" evidence="8">
    <location>
        <begin position="253"/>
        <end position="352"/>
    </location>
</feature>
<dbReference type="InterPro" id="IPR003598">
    <property type="entry name" value="Ig_sub2"/>
</dbReference>
<evidence type="ECO:0000313" key="10">
    <source>
        <dbReference type="Proteomes" id="UP001431783"/>
    </source>
</evidence>
<protein>
    <recommendedName>
        <fullName evidence="8">Ig-like domain-containing protein</fullName>
    </recommendedName>
</protein>
<evidence type="ECO:0000259" key="8">
    <source>
        <dbReference type="PROSITE" id="PS50835"/>
    </source>
</evidence>
<keyword evidence="7" id="KW-0812">Transmembrane</keyword>
<evidence type="ECO:0000313" key="9">
    <source>
        <dbReference type="EMBL" id="KAK9885598.1"/>
    </source>
</evidence>
<feature type="region of interest" description="Disordered" evidence="6">
    <location>
        <begin position="471"/>
        <end position="503"/>
    </location>
</feature>
<dbReference type="EMBL" id="JARQZJ010000096">
    <property type="protein sequence ID" value="KAK9885598.1"/>
    <property type="molecule type" value="Genomic_DNA"/>
</dbReference>
<dbReference type="GO" id="GO:0071944">
    <property type="term" value="C:cell periphery"/>
    <property type="evidence" value="ECO:0007669"/>
    <property type="project" value="UniProtKB-ARBA"/>
</dbReference>
<dbReference type="InterPro" id="IPR013098">
    <property type="entry name" value="Ig_I-set"/>
</dbReference>
<feature type="region of interest" description="Disordered" evidence="6">
    <location>
        <begin position="639"/>
        <end position="658"/>
    </location>
</feature>
<organism evidence="9 10">
    <name type="scientific">Henosepilachna vigintioctopunctata</name>
    <dbReference type="NCBI Taxonomy" id="420089"/>
    <lineage>
        <taxon>Eukaryota</taxon>
        <taxon>Metazoa</taxon>
        <taxon>Ecdysozoa</taxon>
        <taxon>Arthropoda</taxon>
        <taxon>Hexapoda</taxon>
        <taxon>Insecta</taxon>
        <taxon>Pterygota</taxon>
        <taxon>Neoptera</taxon>
        <taxon>Endopterygota</taxon>
        <taxon>Coleoptera</taxon>
        <taxon>Polyphaga</taxon>
        <taxon>Cucujiformia</taxon>
        <taxon>Coccinelloidea</taxon>
        <taxon>Coccinellidae</taxon>
        <taxon>Epilachninae</taxon>
        <taxon>Epilachnini</taxon>
        <taxon>Henosepilachna</taxon>
    </lineage>
</organism>
<dbReference type="Pfam" id="PF07679">
    <property type="entry name" value="I-set"/>
    <property type="match status" value="1"/>
</dbReference>
<dbReference type="InterPro" id="IPR001611">
    <property type="entry name" value="Leu-rich_rpt"/>
</dbReference>
<dbReference type="InterPro" id="IPR032675">
    <property type="entry name" value="LRR_dom_sf"/>
</dbReference>
<dbReference type="PANTHER" id="PTHR24366">
    <property type="entry name" value="IG(IMMUNOGLOBULIN) AND LRR(LEUCINE RICH REPEAT) DOMAINS"/>
    <property type="match status" value="1"/>
</dbReference>
<dbReference type="SUPFAM" id="SSF48726">
    <property type="entry name" value="Immunoglobulin"/>
    <property type="match status" value="1"/>
</dbReference>
<dbReference type="Proteomes" id="UP001431783">
    <property type="component" value="Unassembled WGS sequence"/>
</dbReference>
<keyword evidence="5" id="KW-0325">Glycoprotein</keyword>
<dbReference type="Gene3D" id="3.80.10.10">
    <property type="entry name" value="Ribonuclease Inhibitor"/>
    <property type="match status" value="2"/>
</dbReference>
<evidence type="ECO:0000256" key="1">
    <source>
        <dbReference type="ARBA" id="ARBA00022614"/>
    </source>
</evidence>
<dbReference type="Pfam" id="PF13855">
    <property type="entry name" value="LRR_8"/>
    <property type="match status" value="1"/>
</dbReference>
<dbReference type="SUPFAM" id="SSF52058">
    <property type="entry name" value="L domain-like"/>
    <property type="match status" value="1"/>
</dbReference>
<gene>
    <name evidence="9" type="ORF">WA026_012358</name>
</gene>
<evidence type="ECO:0000256" key="3">
    <source>
        <dbReference type="ARBA" id="ARBA00022737"/>
    </source>
</evidence>
<dbReference type="SMART" id="SM00408">
    <property type="entry name" value="IGc2"/>
    <property type="match status" value="1"/>
</dbReference>
<dbReference type="PANTHER" id="PTHR24366:SF136">
    <property type="entry name" value="KEKKON 1, ISOFORM B"/>
    <property type="match status" value="1"/>
</dbReference>
<feature type="compositionally biased region" description="Polar residues" evidence="6">
    <location>
        <begin position="471"/>
        <end position="492"/>
    </location>
</feature>
<evidence type="ECO:0000256" key="7">
    <source>
        <dbReference type="SAM" id="Phobius"/>
    </source>
</evidence>
<dbReference type="InterPro" id="IPR036179">
    <property type="entry name" value="Ig-like_dom_sf"/>
</dbReference>
<keyword evidence="4" id="KW-1015">Disulfide bond</keyword>
<feature type="transmembrane region" description="Helical" evidence="7">
    <location>
        <begin position="366"/>
        <end position="389"/>
    </location>
</feature>
<dbReference type="AlphaFoldDB" id="A0AAW1UWX4"/>
<keyword evidence="1" id="KW-0433">Leucine-rich repeat</keyword>
<evidence type="ECO:0000256" key="2">
    <source>
        <dbReference type="ARBA" id="ARBA00022729"/>
    </source>
</evidence>
<evidence type="ECO:0000256" key="6">
    <source>
        <dbReference type="SAM" id="MobiDB-lite"/>
    </source>
</evidence>
<sequence>MEFFQQCGSIKDHCPGSCTCKWKGGKQAVECVERGLIMIPENVNVDTQVLDVSNNNLQILSRETFSRSGLTNLQRVFFKNCRIGQVDELAFSGLTNLVELDLSYNLLTSVPSKSFNGIPFLRELNLANNPISKIDTNAFKATPGLTKLDLSNCEIQTIAPRAFDGIELLESLKLNGNKLTELRPTTVQNFQRLHGVELHDNPWNCDCRLRTIKEWIVQFNIPYSVPPVCSGGPERVIHKTFNELNIDDFACKPELLPVARYVEVIAGENATLTCRVNAVPPAHIKWYWNGRLLVNNSGFSSYQRIVTFEEGNQEKISNLVLMDAHKIDTNEFYCVAENRAGNAEANFTLFVSAKNGGLIQFLKGQLASLSAILVILVLFILLVVSVLILRLRNITMSETKTLGAVEVVTVANGPLQKSVSNLSSPQQETSSFNNRKPNDLNFCNPVQKPPRSADPPYPTVHFNGGSIIPASNYTSPSPSGNNPDLINDTKVQGSGDIFPEPPTKEMFMEDFSERPASGEYSRNADSLYPSGLWENPETDIHNRHPTNFTSSVHYDDKTPIITDGSSTYGSAEELRYKTTLGTNRGYPTDYGLPIVNPALEVGITTTSPGNFPMNAKTIRVWQKGGVPVLPPVSALKRAFSSSRNSPDEGYQEGCGTDV</sequence>
<feature type="region of interest" description="Disordered" evidence="6">
    <location>
        <begin position="418"/>
        <end position="456"/>
    </location>
</feature>
<name>A0AAW1UWX4_9CUCU</name>
<dbReference type="InterPro" id="IPR013783">
    <property type="entry name" value="Ig-like_fold"/>
</dbReference>
<keyword evidence="3" id="KW-0677">Repeat</keyword>
<comment type="caution">
    <text evidence="9">The sequence shown here is derived from an EMBL/GenBank/DDBJ whole genome shotgun (WGS) entry which is preliminary data.</text>
</comment>
<dbReference type="SMART" id="SM00082">
    <property type="entry name" value="LRRCT"/>
    <property type="match status" value="1"/>
</dbReference>
<feature type="compositionally biased region" description="Polar residues" evidence="6">
    <location>
        <begin position="418"/>
        <end position="435"/>
    </location>
</feature>
<evidence type="ECO:0000256" key="4">
    <source>
        <dbReference type="ARBA" id="ARBA00023157"/>
    </source>
</evidence>